<dbReference type="EMBL" id="SIRE01000010">
    <property type="protein sequence ID" value="TBL78364.1"/>
    <property type="molecule type" value="Genomic_DNA"/>
</dbReference>
<evidence type="ECO:0000313" key="2">
    <source>
        <dbReference type="EMBL" id="TBL78364.1"/>
    </source>
</evidence>
<dbReference type="AlphaFoldDB" id="A0A4Q9DTC6"/>
<protein>
    <recommendedName>
        <fullName evidence="1">Peptidase C39-like domain-containing protein</fullName>
    </recommendedName>
</protein>
<dbReference type="OrthoDB" id="1164310at2"/>
<sequence>MKVTLGFFLIAGLVFAAGVFSFMLYSKFSGKLLAEAEGAGGMIAYAEAPVNDNQSTGQATVAANPAPEPAELPPAKTSNMIDAPMVRQKPELPSGCEITSLTMLLQFYGVNKSKMELLPEMKYDKTPIVFNKDGRIQSWGNPNLGFVGDPTGTRGRGFGIYHSALIDLLKKYVPTAVDLTRKPFAEVEKQILSGIPVVAWTTIDYRVPSEWVIWDTPIGPIQTTFMEHAVLVVGIDEQNVYINDPLSGKEKQKIDKEQFVAIWEAMGRQAISYKKS</sequence>
<dbReference type="InterPro" id="IPR039564">
    <property type="entry name" value="Peptidase_C39-like"/>
</dbReference>
<organism evidence="2 3">
    <name type="scientific">Paenibacillus thalictri</name>
    <dbReference type="NCBI Taxonomy" id="2527873"/>
    <lineage>
        <taxon>Bacteria</taxon>
        <taxon>Bacillati</taxon>
        <taxon>Bacillota</taxon>
        <taxon>Bacilli</taxon>
        <taxon>Bacillales</taxon>
        <taxon>Paenibacillaceae</taxon>
        <taxon>Paenibacillus</taxon>
    </lineage>
</organism>
<name>A0A4Q9DTC6_9BACL</name>
<dbReference type="Pfam" id="PF13529">
    <property type="entry name" value="Peptidase_C39_2"/>
    <property type="match status" value="1"/>
</dbReference>
<comment type="caution">
    <text evidence="2">The sequence shown here is derived from an EMBL/GenBank/DDBJ whole genome shotgun (WGS) entry which is preliminary data.</text>
</comment>
<accession>A0A4Q9DTC6</accession>
<proteinExistence type="predicted"/>
<evidence type="ECO:0000313" key="3">
    <source>
        <dbReference type="Proteomes" id="UP000293142"/>
    </source>
</evidence>
<dbReference type="Proteomes" id="UP000293142">
    <property type="component" value="Unassembled WGS sequence"/>
</dbReference>
<evidence type="ECO:0000259" key="1">
    <source>
        <dbReference type="Pfam" id="PF13529"/>
    </source>
</evidence>
<dbReference type="PANTHER" id="PTHR37806">
    <property type="entry name" value="LMO0724 PROTEIN"/>
    <property type="match status" value="1"/>
</dbReference>
<reference evidence="2 3" key="1">
    <citation type="submission" date="2019-02" db="EMBL/GenBank/DDBJ databases">
        <title>Paenibacillus sp. nov., isolated from surface-sterilized tissue of Thalictrum simplex L.</title>
        <authorList>
            <person name="Tuo L."/>
        </authorList>
    </citation>
    <scope>NUCLEOTIDE SEQUENCE [LARGE SCALE GENOMIC DNA]</scope>
    <source>
        <strain evidence="2 3">N2SHLJ1</strain>
    </source>
</reference>
<gene>
    <name evidence="2" type="ORF">EYB31_15465</name>
</gene>
<dbReference type="Gene3D" id="3.90.70.10">
    <property type="entry name" value="Cysteine proteinases"/>
    <property type="match status" value="1"/>
</dbReference>
<feature type="domain" description="Peptidase C39-like" evidence="1">
    <location>
        <begin position="82"/>
        <end position="245"/>
    </location>
</feature>
<keyword evidence="3" id="KW-1185">Reference proteome</keyword>
<dbReference type="PANTHER" id="PTHR37806:SF1">
    <property type="entry name" value="PEPTIDASE C39-LIKE DOMAIN-CONTAINING PROTEIN"/>
    <property type="match status" value="1"/>
</dbReference>